<keyword evidence="16" id="KW-1185">Reference proteome</keyword>
<evidence type="ECO:0000256" key="9">
    <source>
        <dbReference type="ARBA" id="ARBA00023136"/>
    </source>
</evidence>
<reference evidence="16" key="1">
    <citation type="journal article" date="2006" name="PLoS Biol.">
        <title>Macronuclear genome sequence of the ciliate Tetrahymena thermophila, a model eukaryote.</title>
        <authorList>
            <person name="Eisen J.A."/>
            <person name="Coyne R.S."/>
            <person name="Wu M."/>
            <person name="Wu D."/>
            <person name="Thiagarajan M."/>
            <person name="Wortman J.R."/>
            <person name="Badger J.H."/>
            <person name="Ren Q."/>
            <person name="Amedeo P."/>
            <person name="Jones K.M."/>
            <person name="Tallon L.J."/>
            <person name="Delcher A.L."/>
            <person name="Salzberg S.L."/>
            <person name="Silva J.C."/>
            <person name="Haas B.J."/>
            <person name="Majoros W.H."/>
            <person name="Farzad M."/>
            <person name="Carlton J.M."/>
            <person name="Smith R.K. Jr."/>
            <person name="Garg J."/>
            <person name="Pearlman R.E."/>
            <person name="Karrer K.M."/>
            <person name="Sun L."/>
            <person name="Manning G."/>
            <person name="Elde N.C."/>
            <person name="Turkewitz A.P."/>
            <person name="Asai D.J."/>
            <person name="Wilkes D.E."/>
            <person name="Wang Y."/>
            <person name="Cai H."/>
            <person name="Collins K."/>
            <person name="Stewart B.A."/>
            <person name="Lee S.R."/>
            <person name="Wilamowska K."/>
            <person name="Weinberg Z."/>
            <person name="Ruzzo W.L."/>
            <person name="Wloga D."/>
            <person name="Gaertig J."/>
            <person name="Frankel J."/>
            <person name="Tsao C.-C."/>
            <person name="Gorovsky M.A."/>
            <person name="Keeling P.J."/>
            <person name="Waller R.F."/>
            <person name="Patron N.J."/>
            <person name="Cherry J.M."/>
            <person name="Stover N.A."/>
            <person name="Krieger C.J."/>
            <person name="del Toro C."/>
            <person name="Ryder H.F."/>
            <person name="Williamson S.C."/>
            <person name="Barbeau R.A."/>
            <person name="Hamilton E.P."/>
            <person name="Orias E."/>
        </authorList>
    </citation>
    <scope>NUCLEOTIDE SEQUENCE [LARGE SCALE GENOMIC DNA]</scope>
    <source>
        <strain evidence="16">SB210</strain>
    </source>
</reference>
<evidence type="ECO:0000256" key="6">
    <source>
        <dbReference type="ARBA" id="ARBA00022741"/>
    </source>
</evidence>
<dbReference type="PROSITE" id="PS50893">
    <property type="entry name" value="ABC_TRANSPORTER_2"/>
    <property type="match status" value="2"/>
</dbReference>
<dbReference type="SUPFAM" id="SSF90123">
    <property type="entry name" value="ABC transporter transmembrane region"/>
    <property type="match status" value="2"/>
</dbReference>
<feature type="compositionally biased region" description="Polar residues" evidence="11">
    <location>
        <begin position="643"/>
        <end position="655"/>
    </location>
</feature>
<keyword evidence="8 12" id="KW-1133">Transmembrane helix</keyword>
<evidence type="ECO:0000259" key="14">
    <source>
        <dbReference type="PROSITE" id="PS50929"/>
    </source>
</evidence>
<feature type="transmembrane region" description="Helical" evidence="12">
    <location>
        <begin position="149"/>
        <end position="167"/>
    </location>
</feature>
<dbReference type="CDD" id="cd18577">
    <property type="entry name" value="ABC_6TM_Pgp_ABCB1_D1_like"/>
    <property type="match status" value="1"/>
</dbReference>
<name>I7MAH9_TETTS</name>
<feature type="domain" description="ABC transmembrane type-1" evidence="14">
    <location>
        <begin position="782"/>
        <end position="1069"/>
    </location>
</feature>
<evidence type="ECO:0000313" key="16">
    <source>
        <dbReference type="Proteomes" id="UP000009168"/>
    </source>
</evidence>
<evidence type="ECO:0000256" key="5">
    <source>
        <dbReference type="ARBA" id="ARBA00022737"/>
    </source>
</evidence>
<dbReference type="RefSeq" id="XP_001024874.3">
    <property type="nucleotide sequence ID" value="XM_001024874.3"/>
</dbReference>
<accession>I7MAH9</accession>
<keyword evidence="10" id="KW-0325">Glycoprotein</keyword>
<dbReference type="PROSITE" id="PS50929">
    <property type="entry name" value="ABC_TM1F"/>
    <property type="match status" value="2"/>
</dbReference>
<sequence>MVKEDSNSQSNVSFSNLFYLVSKKDSLQLIGGLVCTLLNGAVQPIFCWLQGEVAYVFSSSNTPSQVYDKAVVTLYYFIIFGVVSFILSTLMMYFCVQFGENQAIKFRQEYYKKLISQDVSYFDMINSNELSTKMASDCFKIQQAIGEKLCLFLYFSSIVVGTIALAFIRGWQLSLICSIIIPINLLVVNTITKITQKSVKENSSIMQVAGGVTEQTLGNIRTVKSLQGEKHESQKYSELIQNALQKKFRFNFVSGISIGLQSMFYFLNYTLPFWVGSIFIERGVFNDNMGRPYDASDINAIFSCILIGGLRLNMAINSYKVFYEAKVACADILKVLKSIPLIKQNEQGIKINREDVKGEIVFENVSFSYPSRKQQNLLNNASFSVLPQKKTAIVGKSGCGKSTILQLIEHFYEPDQGRILLDGTNLKDFNLSSLRNCMGFVTQEPFLLATTIRENLRYAKPDATEEEMIQALKQVNIWEFVEKLDNKLDSFVGNSGSQLSGGQKQRICIARAILRNPPILLLDEATSALDCKNEVQVQAALDQASIGRTTIVVAHNLQTIKNADQIIVIDQGEVIEQGSHEQLISQQGYYYKMHNKDDKNNKTDSQQSQSQSDSSSSGDSSPLENISPIPLFQNHLNDHKSFNCTKNTLPTSNDLRQSHLKSKDQELTTINTLTNYDEKSAMQINDDKKKFHLFFNTSPQPDPQAKLIQRQQRVEQIKNSNILSITTKSKKLTATPKFFNEQKEESFVQVEEQNITKDQKMTTSQILKRLFSYDKKILLNLFIGMLFSVGNGLTYPLCGLILGKLVPVILDSDRSDITSQINVYCLYLTLLGFFELASTIFQQYFTSKAAQKTSLILRKDLFNKFLKMPIAWYDQPENNSSSLSLSIQQSCDTIHSFIQSTFAYNIQAFVSILAAVLIAFFGDWKTSLIGIAIVPFYLLSFINYALKIGQLAVTCHKSSMSTVGLINESACNIRTIKSFGSSELLIENFIQKLQKNVDNIKKQAISCGIAIGFTNMLVFFFFGATFFGGAFFFKNKTSSIEGLMISIECLIISANGLGKSAFFLGDGKSAIAMAKKIFSNLDSKDEFQSNQGKQVIKQTVGQIEFQNVSFSYPERKDQLILKNISFKIPAKSKVAFVGTSGAGKSSIIQLLQRFYSNYSGKILLDGIELRKYDLDNYRSKFGSVQQEPLLFNGTIKENIQYNQDVNFEQIKEAAIKANALQFIQELSKDGMDGFEKQVGIKGNKLSGGQKQRIALSQLILRNPQIVLFDEATSALDSNNEQIILNSIEQTFREQTIVNVAHRINVIKNCDIIFMLDQGKIVEQGTFEQLIEQKSHFYKLIQNSQLN</sequence>
<evidence type="ECO:0000256" key="7">
    <source>
        <dbReference type="ARBA" id="ARBA00022840"/>
    </source>
</evidence>
<keyword evidence="9 12" id="KW-0472">Membrane</keyword>
<feature type="domain" description="ABC transporter" evidence="13">
    <location>
        <begin position="360"/>
        <end position="596"/>
    </location>
</feature>
<dbReference type="Pfam" id="PF00664">
    <property type="entry name" value="ABC_membrane"/>
    <property type="match status" value="2"/>
</dbReference>
<dbReference type="Gene3D" id="3.40.50.300">
    <property type="entry name" value="P-loop containing nucleotide triphosphate hydrolases"/>
    <property type="match status" value="2"/>
</dbReference>
<dbReference type="Proteomes" id="UP000009168">
    <property type="component" value="Unassembled WGS sequence"/>
</dbReference>
<feature type="transmembrane region" description="Helical" evidence="12">
    <location>
        <begin position="777"/>
        <end position="801"/>
    </location>
</feature>
<comment type="similarity">
    <text evidence="2">Belongs to the ABC transporter superfamily. ABCB family. Multidrug resistance exporter (TC 3.A.1.201) subfamily.</text>
</comment>
<evidence type="ECO:0000256" key="11">
    <source>
        <dbReference type="SAM" id="MobiDB-lite"/>
    </source>
</evidence>
<feature type="region of interest" description="Disordered" evidence="11">
    <location>
        <begin position="643"/>
        <end position="662"/>
    </location>
</feature>
<dbReference type="FunFam" id="3.40.50.300:FF:000240">
    <property type="entry name" value="ABC transporter B family member 20"/>
    <property type="match status" value="2"/>
</dbReference>
<keyword evidence="4 12" id="KW-0812">Transmembrane</keyword>
<dbReference type="SUPFAM" id="SSF52540">
    <property type="entry name" value="P-loop containing nucleoside triphosphate hydrolases"/>
    <property type="match status" value="2"/>
</dbReference>
<evidence type="ECO:0000259" key="13">
    <source>
        <dbReference type="PROSITE" id="PS50893"/>
    </source>
</evidence>
<dbReference type="GO" id="GO:0005524">
    <property type="term" value="F:ATP binding"/>
    <property type="evidence" value="ECO:0007669"/>
    <property type="project" value="UniProtKB-KW"/>
</dbReference>
<dbReference type="FunCoup" id="I7MAH9">
    <property type="interactions" value="1"/>
</dbReference>
<dbReference type="EMBL" id="GG662443">
    <property type="protein sequence ID" value="EAS04629.3"/>
    <property type="molecule type" value="Genomic_DNA"/>
</dbReference>
<dbReference type="InterPro" id="IPR039421">
    <property type="entry name" value="Type_1_exporter"/>
</dbReference>
<evidence type="ECO:0000256" key="2">
    <source>
        <dbReference type="ARBA" id="ARBA00007577"/>
    </source>
</evidence>
<keyword evidence="6" id="KW-0547">Nucleotide-binding</keyword>
<protein>
    <submittedName>
        <fullName evidence="15">ABC transporter B family protein</fullName>
    </submittedName>
</protein>
<evidence type="ECO:0000256" key="3">
    <source>
        <dbReference type="ARBA" id="ARBA00022448"/>
    </source>
</evidence>
<organism evidence="15 16">
    <name type="scientific">Tetrahymena thermophila (strain SB210)</name>
    <dbReference type="NCBI Taxonomy" id="312017"/>
    <lineage>
        <taxon>Eukaryota</taxon>
        <taxon>Sar</taxon>
        <taxon>Alveolata</taxon>
        <taxon>Ciliophora</taxon>
        <taxon>Intramacronucleata</taxon>
        <taxon>Oligohymenophorea</taxon>
        <taxon>Hymenostomatida</taxon>
        <taxon>Tetrahymenina</taxon>
        <taxon>Tetrahymenidae</taxon>
        <taxon>Tetrahymena</taxon>
    </lineage>
</organism>
<dbReference type="InterPro" id="IPR003439">
    <property type="entry name" value="ABC_transporter-like_ATP-bd"/>
</dbReference>
<dbReference type="InParanoid" id="I7MAH9"/>
<feature type="transmembrane region" description="Helical" evidence="12">
    <location>
        <begin position="298"/>
        <end position="316"/>
    </location>
</feature>
<dbReference type="GO" id="GO:0016887">
    <property type="term" value="F:ATP hydrolysis activity"/>
    <property type="evidence" value="ECO:0007669"/>
    <property type="project" value="InterPro"/>
</dbReference>
<evidence type="ECO:0000256" key="1">
    <source>
        <dbReference type="ARBA" id="ARBA00004141"/>
    </source>
</evidence>
<keyword evidence="3" id="KW-0813">Transport</keyword>
<feature type="transmembrane region" description="Helical" evidence="12">
    <location>
        <begin position="173"/>
        <end position="192"/>
    </location>
</feature>
<evidence type="ECO:0000256" key="12">
    <source>
        <dbReference type="SAM" id="Phobius"/>
    </source>
</evidence>
<dbReference type="eggNOG" id="KOG0055">
    <property type="taxonomic scope" value="Eukaryota"/>
</dbReference>
<dbReference type="OrthoDB" id="417789at2759"/>
<feature type="transmembrane region" description="Helical" evidence="12">
    <location>
        <begin position="74"/>
        <end position="96"/>
    </location>
</feature>
<dbReference type="InterPro" id="IPR027417">
    <property type="entry name" value="P-loop_NTPase"/>
</dbReference>
<keyword evidence="7" id="KW-0067">ATP-binding</keyword>
<dbReference type="PANTHER" id="PTHR43394:SF27">
    <property type="entry name" value="ATP-DEPENDENT TRANSLOCASE ABCB1-LIKE"/>
    <property type="match status" value="1"/>
</dbReference>
<dbReference type="InterPro" id="IPR003593">
    <property type="entry name" value="AAA+_ATPase"/>
</dbReference>
<dbReference type="InterPro" id="IPR017871">
    <property type="entry name" value="ABC_transporter-like_CS"/>
</dbReference>
<dbReference type="PANTHER" id="PTHR43394">
    <property type="entry name" value="ATP-DEPENDENT PERMEASE MDL1, MITOCHONDRIAL"/>
    <property type="match status" value="1"/>
</dbReference>
<keyword evidence="5" id="KW-0677">Repeat</keyword>
<dbReference type="InterPro" id="IPR011527">
    <property type="entry name" value="ABC1_TM_dom"/>
</dbReference>
<evidence type="ECO:0000256" key="8">
    <source>
        <dbReference type="ARBA" id="ARBA00022989"/>
    </source>
</evidence>
<proteinExistence type="inferred from homology"/>
<evidence type="ECO:0000313" key="15">
    <source>
        <dbReference type="EMBL" id="EAS04629.3"/>
    </source>
</evidence>
<feature type="transmembrane region" description="Helical" evidence="12">
    <location>
        <begin position="1009"/>
        <end position="1033"/>
    </location>
</feature>
<dbReference type="Pfam" id="PF00005">
    <property type="entry name" value="ABC_tran"/>
    <property type="match status" value="2"/>
</dbReference>
<dbReference type="STRING" id="312017.I7MAH9"/>
<feature type="transmembrane region" description="Helical" evidence="12">
    <location>
        <begin position="902"/>
        <end position="922"/>
    </location>
</feature>
<dbReference type="InterPro" id="IPR036640">
    <property type="entry name" value="ABC1_TM_sf"/>
</dbReference>
<dbReference type="Gene3D" id="1.20.1560.10">
    <property type="entry name" value="ABC transporter type 1, transmembrane domain"/>
    <property type="match status" value="2"/>
</dbReference>
<dbReference type="GeneID" id="7828325"/>
<feature type="transmembrane region" description="Helical" evidence="12">
    <location>
        <begin position="821"/>
        <end position="841"/>
    </location>
</feature>
<evidence type="ECO:0000256" key="4">
    <source>
        <dbReference type="ARBA" id="ARBA00022692"/>
    </source>
</evidence>
<feature type="domain" description="ABC transmembrane type-1" evidence="14">
    <location>
        <begin position="30"/>
        <end position="324"/>
    </location>
</feature>
<dbReference type="GO" id="GO:0015421">
    <property type="term" value="F:ABC-type oligopeptide transporter activity"/>
    <property type="evidence" value="ECO:0007669"/>
    <property type="project" value="TreeGrafter"/>
</dbReference>
<gene>
    <name evidence="15" type="ORF">TTHERM_00241480</name>
</gene>
<comment type="subcellular location">
    <subcellularLocation>
        <location evidence="1">Membrane</location>
        <topology evidence="1">Multi-pass membrane protein</topology>
    </subcellularLocation>
</comment>
<dbReference type="KEGG" id="tet:TTHERM_00241480"/>
<feature type="transmembrane region" description="Helical" evidence="12">
    <location>
        <begin position="928"/>
        <end position="946"/>
    </location>
</feature>
<dbReference type="GO" id="GO:0005743">
    <property type="term" value="C:mitochondrial inner membrane"/>
    <property type="evidence" value="ECO:0007669"/>
    <property type="project" value="TreeGrafter"/>
</dbReference>
<feature type="compositionally biased region" description="Low complexity" evidence="11">
    <location>
        <begin position="604"/>
        <end position="621"/>
    </location>
</feature>
<feature type="transmembrane region" description="Helical" evidence="12">
    <location>
        <begin position="248"/>
        <end position="267"/>
    </location>
</feature>
<dbReference type="CDD" id="cd03249">
    <property type="entry name" value="ABC_MTABC3_MDL1_MDL2"/>
    <property type="match status" value="1"/>
</dbReference>
<dbReference type="PROSITE" id="PS00211">
    <property type="entry name" value="ABC_TRANSPORTER_1"/>
    <property type="match status" value="2"/>
</dbReference>
<feature type="domain" description="ABC transporter" evidence="13">
    <location>
        <begin position="1103"/>
        <end position="1342"/>
    </location>
</feature>
<dbReference type="SMART" id="SM00382">
    <property type="entry name" value="AAA"/>
    <property type="match status" value="2"/>
</dbReference>
<dbReference type="GO" id="GO:0090374">
    <property type="term" value="P:oligopeptide export from mitochondrion"/>
    <property type="evidence" value="ECO:0007669"/>
    <property type="project" value="TreeGrafter"/>
</dbReference>
<evidence type="ECO:0000256" key="10">
    <source>
        <dbReference type="ARBA" id="ARBA00023180"/>
    </source>
</evidence>
<feature type="region of interest" description="Disordered" evidence="11">
    <location>
        <begin position="594"/>
        <end position="629"/>
    </location>
</feature>